<feature type="signal peptide" evidence="1">
    <location>
        <begin position="1"/>
        <end position="18"/>
    </location>
</feature>
<dbReference type="InterPro" id="IPR050490">
    <property type="entry name" value="Bact_solute-bd_prot1"/>
</dbReference>
<dbReference type="Proteomes" id="UP000530928">
    <property type="component" value="Unassembled WGS sequence"/>
</dbReference>
<dbReference type="Gene3D" id="3.40.190.10">
    <property type="entry name" value="Periplasmic binding protein-like II"/>
    <property type="match status" value="1"/>
</dbReference>
<keyword evidence="3" id="KW-1185">Reference proteome</keyword>
<dbReference type="InterPro" id="IPR006059">
    <property type="entry name" value="SBP"/>
</dbReference>
<gene>
    <name evidence="2" type="ORF">HNR30_001090</name>
</gene>
<dbReference type="Pfam" id="PF01547">
    <property type="entry name" value="SBP_bac_1"/>
    <property type="match status" value="1"/>
</dbReference>
<dbReference type="AlphaFoldDB" id="A0A7W0CEL5"/>
<sequence length="481" mass="53052">MKPAAATGLALLLLTAAACGTSGSSQNTTGGQITLKIWDFSMEQVEFHKKVTDQFTREHPNIKVEWRSIAQAEYKTTLPLAFQSRQSPDIFYWSENGPLNSRILLNNGWIKPLHPSGTAPDEFIKRWPQGSFIEGVNLIDGKAHGFPFTDNLYWGGGYMFMHNDVFKQAGLDPASPPRTFSELKAACAKIRSATKAECITSPNKGADVMRLFDSFAGVVMNGSGFDLKNGRFSLDDPKILSTFNFIQELNKAGYIAPGTNDKNFSRQQFAAGQAAIYFDGTWMPSVWTSQGFTSDKYSVAAQPLPDAGRTGAPGREPNLEKYFVSSQTGNHDAAWTFLDWMTKPDGFFVQEYYKGGFGTLSYADNKKMVTDPALRKIMEIAETPGFRVNIPVPLLKCPDLARSKAYQSAISKRPDWASEIITETLNNGGTLDAAAKELVTARQSALEEGLKAEAASGLKVSMDCYTFPDFDYVTDYGLDRY</sequence>
<protein>
    <submittedName>
        <fullName evidence="2">ABC-type glycerol-3-phosphate transport system substrate-binding protein</fullName>
    </submittedName>
</protein>
<comment type="caution">
    <text evidence="2">The sequence shown here is derived from an EMBL/GenBank/DDBJ whole genome shotgun (WGS) entry which is preliminary data.</text>
</comment>
<evidence type="ECO:0000313" key="3">
    <source>
        <dbReference type="Proteomes" id="UP000530928"/>
    </source>
</evidence>
<dbReference type="PANTHER" id="PTHR43649">
    <property type="entry name" value="ARABINOSE-BINDING PROTEIN-RELATED"/>
    <property type="match status" value="1"/>
</dbReference>
<dbReference type="PROSITE" id="PS51257">
    <property type="entry name" value="PROKAR_LIPOPROTEIN"/>
    <property type="match status" value="1"/>
</dbReference>
<accession>A0A7W0CEL5</accession>
<reference evidence="2 3" key="1">
    <citation type="submission" date="2020-07" db="EMBL/GenBank/DDBJ databases">
        <title>Genomic Encyclopedia of Type Strains, Phase IV (KMG-IV): sequencing the most valuable type-strain genomes for metagenomic binning, comparative biology and taxonomic classification.</title>
        <authorList>
            <person name="Goeker M."/>
        </authorList>
    </citation>
    <scope>NUCLEOTIDE SEQUENCE [LARGE SCALE GENOMIC DNA]</scope>
    <source>
        <strain evidence="2 3">DSM 45533</strain>
    </source>
</reference>
<dbReference type="RefSeq" id="WP_181608513.1">
    <property type="nucleotide sequence ID" value="NZ_BAABAM010000001.1"/>
</dbReference>
<proteinExistence type="predicted"/>
<keyword evidence="1" id="KW-0732">Signal</keyword>
<dbReference type="SUPFAM" id="SSF53850">
    <property type="entry name" value="Periplasmic binding protein-like II"/>
    <property type="match status" value="1"/>
</dbReference>
<dbReference type="EMBL" id="JACDUR010000001">
    <property type="protein sequence ID" value="MBA2889755.1"/>
    <property type="molecule type" value="Genomic_DNA"/>
</dbReference>
<dbReference type="PANTHER" id="PTHR43649:SF12">
    <property type="entry name" value="DIACETYLCHITOBIOSE BINDING PROTEIN DASA"/>
    <property type="match status" value="1"/>
</dbReference>
<name>A0A7W0CEL5_9ACTN</name>
<evidence type="ECO:0000256" key="1">
    <source>
        <dbReference type="SAM" id="SignalP"/>
    </source>
</evidence>
<organism evidence="2 3">
    <name type="scientific">Nonomuraea soli</name>
    <dbReference type="NCBI Taxonomy" id="1032476"/>
    <lineage>
        <taxon>Bacteria</taxon>
        <taxon>Bacillati</taxon>
        <taxon>Actinomycetota</taxon>
        <taxon>Actinomycetes</taxon>
        <taxon>Streptosporangiales</taxon>
        <taxon>Streptosporangiaceae</taxon>
        <taxon>Nonomuraea</taxon>
    </lineage>
</organism>
<evidence type="ECO:0000313" key="2">
    <source>
        <dbReference type="EMBL" id="MBA2889755.1"/>
    </source>
</evidence>
<feature type="chain" id="PRO_5039499952" evidence="1">
    <location>
        <begin position="19"/>
        <end position="481"/>
    </location>
</feature>